<accession>E4T1I6</accession>
<dbReference type="OrthoDB" id="2289258at2"/>
<keyword evidence="2" id="KW-1185">Reference proteome</keyword>
<dbReference type="Proteomes" id="UP000008718">
    <property type="component" value="Chromosome"/>
</dbReference>
<evidence type="ECO:0000313" key="2">
    <source>
        <dbReference type="Proteomes" id="UP000008718"/>
    </source>
</evidence>
<sequence length="259" mass="29911">MVRGLDIFKKYFEAYPDNYVIIGGTACDLILDEAGFIPRATKDIDIILIVEALNTEFVKQFWQLVVDGNYERKEKNEDERKYYRFMKPGNTEFPFQIELFARNPDLLDFDEQSYLTPIPVDDDLTSLSAILMNDDYYHYMLEHSVLEDGLHLANIEALICLKAKAYLEIAERIVNGSKEDAKQLRKHKGDVFRLAVMLTGNDVFKLPESMKAHLQTFVDGIAEELPDKAIFKEMGLNSIYAEEVLKQLIKSFELNFEAK</sequence>
<reference evidence="1 2" key="2">
    <citation type="journal article" date="2011" name="Stand. Genomic Sci.">
        <title>Complete genome sequence of Paludibacter propionicigenes type strain (WB4).</title>
        <authorList>
            <person name="Gronow S."/>
            <person name="Munk C."/>
            <person name="Lapidus A."/>
            <person name="Nolan M."/>
            <person name="Lucas S."/>
            <person name="Hammon N."/>
            <person name="Deshpande S."/>
            <person name="Cheng J.F."/>
            <person name="Tapia R."/>
            <person name="Han C."/>
            <person name="Goodwin L."/>
            <person name="Pitluck S."/>
            <person name="Liolios K."/>
            <person name="Ivanova N."/>
            <person name="Mavromatis K."/>
            <person name="Mikhailova N."/>
            <person name="Pati A."/>
            <person name="Chen A."/>
            <person name="Palaniappan K."/>
            <person name="Land M."/>
            <person name="Hauser L."/>
            <person name="Chang Y.J."/>
            <person name="Jeffries C.D."/>
            <person name="Brambilla E."/>
            <person name="Rohde M."/>
            <person name="Goker M."/>
            <person name="Detter J.C."/>
            <person name="Woyke T."/>
            <person name="Bristow J."/>
            <person name="Eisen J.A."/>
            <person name="Markowitz V."/>
            <person name="Hugenholtz P."/>
            <person name="Kyrpides N.C."/>
            <person name="Klenk H.P."/>
        </authorList>
    </citation>
    <scope>NUCLEOTIDE SEQUENCE [LARGE SCALE GENOMIC DNA]</scope>
    <source>
        <strain evidence="2">DSM 17365 / JCM 13257 / WB4</strain>
    </source>
</reference>
<dbReference type="HOGENOM" id="CLU_096751_0_0_10"/>
<proteinExistence type="predicted"/>
<protein>
    <recommendedName>
        <fullName evidence="3">Nucleotidyl transferase AbiEii toxin, Type IV TA system</fullName>
    </recommendedName>
</protein>
<dbReference type="STRING" id="694427.Palpr_0420"/>
<evidence type="ECO:0008006" key="3">
    <source>
        <dbReference type="Google" id="ProtNLM"/>
    </source>
</evidence>
<dbReference type="AlphaFoldDB" id="E4T1I6"/>
<dbReference type="RefSeq" id="WP_013443949.1">
    <property type="nucleotide sequence ID" value="NC_014734.1"/>
</dbReference>
<organism evidence="1 2">
    <name type="scientific">Paludibacter propionicigenes (strain DSM 17365 / JCM 13257 / WB4)</name>
    <dbReference type="NCBI Taxonomy" id="694427"/>
    <lineage>
        <taxon>Bacteria</taxon>
        <taxon>Pseudomonadati</taxon>
        <taxon>Bacteroidota</taxon>
        <taxon>Bacteroidia</taxon>
        <taxon>Bacteroidales</taxon>
        <taxon>Paludibacteraceae</taxon>
        <taxon>Paludibacter</taxon>
    </lineage>
</organism>
<reference key="1">
    <citation type="submission" date="2010-11" db="EMBL/GenBank/DDBJ databases">
        <title>The complete genome of Paludibacter propionicigenes DSM 17365.</title>
        <authorList>
            <consortium name="US DOE Joint Genome Institute (JGI-PGF)"/>
            <person name="Lucas S."/>
            <person name="Copeland A."/>
            <person name="Lapidus A."/>
            <person name="Bruce D."/>
            <person name="Goodwin L."/>
            <person name="Pitluck S."/>
            <person name="Kyrpides N."/>
            <person name="Mavromatis K."/>
            <person name="Ivanova N."/>
            <person name="Munk A.C."/>
            <person name="Brettin T."/>
            <person name="Detter J.C."/>
            <person name="Han C."/>
            <person name="Tapia R."/>
            <person name="Land M."/>
            <person name="Hauser L."/>
            <person name="Markowitz V."/>
            <person name="Cheng J.-F."/>
            <person name="Hugenholtz P."/>
            <person name="Woyke T."/>
            <person name="Wu D."/>
            <person name="Gronow S."/>
            <person name="Wellnitz S."/>
            <person name="Brambilla E."/>
            <person name="Klenk H.-P."/>
            <person name="Eisen J.A."/>
        </authorList>
    </citation>
    <scope>NUCLEOTIDE SEQUENCE</scope>
    <source>
        <strain>WB4</strain>
    </source>
</reference>
<gene>
    <name evidence="1" type="ordered locus">Palpr_0420</name>
</gene>
<dbReference type="EMBL" id="CP002345">
    <property type="protein sequence ID" value="ADQ78580.1"/>
    <property type="molecule type" value="Genomic_DNA"/>
</dbReference>
<dbReference type="eggNOG" id="ENOG502Z9IV">
    <property type="taxonomic scope" value="Bacteria"/>
</dbReference>
<name>E4T1I6_PALPW</name>
<evidence type="ECO:0000313" key="1">
    <source>
        <dbReference type="EMBL" id="ADQ78580.1"/>
    </source>
</evidence>
<dbReference type="KEGG" id="ppn:Palpr_0420"/>